<evidence type="ECO:0000313" key="4">
    <source>
        <dbReference type="Proteomes" id="UP000600946"/>
    </source>
</evidence>
<feature type="transmembrane region" description="Helical" evidence="2">
    <location>
        <begin position="70"/>
        <end position="94"/>
    </location>
</feature>
<keyword evidence="2" id="KW-0812">Transmembrane</keyword>
<keyword evidence="2" id="KW-0472">Membrane</keyword>
<accession>A0ABQ2ZLZ2</accession>
<dbReference type="EMBL" id="BMUU01000001">
    <property type="protein sequence ID" value="GGY18657.1"/>
    <property type="molecule type" value="Genomic_DNA"/>
</dbReference>
<keyword evidence="2" id="KW-1133">Transmembrane helix</keyword>
<gene>
    <name evidence="3" type="ORF">GCM10010326_09230</name>
</gene>
<evidence type="ECO:0000256" key="1">
    <source>
        <dbReference type="SAM" id="MobiDB-lite"/>
    </source>
</evidence>
<evidence type="ECO:0000256" key="2">
    <source>
        <dbReference type="SAM" id="Phobius"/>
    </source>
</evidence>
<evidence type="ECO:0000313" key="3">
    <source>
        <dbReference type="EMBL" id="GGY18657.1"/>
    </source>
</evidence>
<comment type="caution">
    <text evidence="3">The sequence shown here is derived from an EMBL/GenBank/DDBJ whole genome shotgun (WGS) entry which is preliminary data.</text>
</comment>
<reference evidence="4" key="1">
    <citation type="journal article" date="2019" name="Int. J. Syst. Evol. Microbiol.">
        <title>The Global Catalogue of Microorganisms (GCM) 10K type strain sequencing project: providing services to taxonomists for standard genome sequencing and annotation.</title>
        <authorList>
            <consortium name="The Broad Institute Genomics Platform"/>
            <consortium name="The Broad Institute Genome Sequencing Center for Infectious Disease"/>
            <person name="Wu L."/>
            <person name="Ma J."/>
        </authorList>
    </citation>
    <scope>NUCLEOTIDE SEQUENCE [LARGE SCALE GENOMIC DNA]</scope>
    <source>
        <strain evidence="4">JCM 4594</strain>
    </source>
</reference>
<proteinExistence type="predicted"/>
<dbReference type="Proteomes" id="UP000600946">
    <property type="component" value="Unassembled WGS sequence"/>
</dbReference>
<keyword evidence="4" id="KW-1185">Reference proteome</keyword>
<name>A0ABQ2ZLZ2_9ACTN</name>
<feature type="region of interest" description="Disordered" evidence="1">
    <location>
        <begin position="1"/>
        <end position="23"/>
    </location>
</feature>
<protein>
    <submittedName>
        <fullName evidence="3">Uncharacterized protein</fullName>
    </submittedName>
</protein>
<feature type="transmembrane region" description="Helical" evidence="2">
    <location>
        <begin position="30"/>
        <end position="49"/>
    </location>
</feature>
<sequence>MGTRRLDRTSGGTVNVSSEQHPHNARQLQAGQVVAIGWLLCGAALVERVPRFASGHRYLLCHHSSVLDRLTLTALALVLAAGVVALAGAIMMQAKNPHRVAFPAVCLVVVAALLVAADGVDAHGENLATQLSATPFTAGACDYIPQDYVATPGWFFW</sequence>
<feature type="transmembrane region" description="Helical" evidence="2">
    <location>
        <begin position="100"/>
        <end position="117"/>
    </location>
</feature>
<organism evidence="3 4">
    <name type="scientific">Streptomyces xanthochromogenes</name>
    <dbReference type="NCBI Taxonomy" id="67384"/>
    <lineage>
        <taxon>Bacteria</taxon>
        <taxon>Bacillati</taxon>
        <taxon>Actinomycetota</taxon>
        <taxon>Actinomycetes</taxon>
        <taxon>Kitasatosporales</taxon>
        <taxon>Streptomycetaceae</taxon>
        <taxon>Streptomyces</taxon>
    </lineage>
</organism>
<feature type="compositionally biased region" description="Polar residues" evidence="1">
    <location>
        <begin position="10"/>
        <end position="19"/>
    </location>
</feature>